<evidence type="ECO:0000259" key="4">
    <source>
        <dbReference type="PROSITE" id="PS50089"/>
    </source>
</evidence>
<keyword evidence="3" id="KW-0862">Zinc</keyword>
<dbReference type="Gene3D" id="3.30.40.10">
    <property type="entry name" value="Zinc/RING finger domain, C3HC4 (zinc finger)"/>
    <property type="match status" value="1"/>
</dbReference>
<keyword evidence="6" id="KW-1185">Reference proteome</keyword>
<reference evidence="5 6" key="1">
    <citation type="submission" date="2024-06" db="EMBL/GenBank/DDBJ databases">
        <title>A chromosome level genome sequence of Diviner's sage (Salvia divinorum).</title>
        <authorList>
            <person name="Ford S.A."/>
            <person name="Ro D.-K."/>
            <person name="Ness R.W."/>
            <person name="Phillips M.A."/>
        </authorList>
    </citation>
    <scope>NUCLEOTIDE SEQUENCE [LARGE SCALE GENOMIC DNA]</scope>
    <source>
        <strain evidence="5">SAF-2024a</strain>
        <tissue evidence="5">Leaf</tissue>
    </source>
</reference>
<keyword evidence="2" id="KW-0539">Nucleus</keyword>
<comment type="caution">
    <text evidence="5">The sequence shown here is derived from an EMBL/GenBank/DDBJ whole genome shotgun (WGS) entry which is preliminary data.</text>
</comment>
<evidence type="ECO:0000256" key="1">
    <source>
        <dbReference type="ARBA" id="ARBA00004123"/>
    </source>
</evidence>
<dbReference type="Pfam" id="PF13934">
    <property type="entry name" value="ELYS"/>
    <property type="match status" value="1"/>
</dbReference>
<dbReference type="AlphaFoldDB" id="A0ABD1GVJ2"/>
<protein>
    <submittedName>
        <fullName evidence="5">RING-type E3 ubiquitin transferase</fullName>
        <ecNumber evidence="5">2.3.2.27</ecNumber>
    </submittedName>
</protein>
<dbReference type="PROSITE" id="PS50089">
    <property type="entry name" value="ZF_RING_2"/>
    <property type="match status" value="1"/>
</dbReference>
<keyword evidence="5" id="KW-0012">Acyltransferase</keyword>
<dbReference type="GO" id="GO:0061630">
    <property type="term" value="F:ubiquitin protein ligase activity"/>
    <property type="evidence" value="ECO:0007669"/>
    <property type="project" value="UniProtKB-EC"/>
</dbReference>
<dbReference type="PANTHER" id="PTHR47358">
    <property type="entry name" value="E3 UBIQUITIN-PROTEIN LIGASE HOS1"/>
    <property type="match status" value="1"/>
</dbReference>
<dbReference type="GO" id="GO:0008270">
    <property type="term" value="F:zinc ion binding"/>
    <property type="evidence" value="ECO:0007669"/>
    <property type="project" value="UniProtKB-KW"/>
</dbReference>
<dbReference type="EC" id="2.3.2.27" evidence="5"/>
<dbReference type="GO" id="GO:0005634">
    <property type="term" value="C:nucleus"/>
    <property type="evidence" value="ECO:0007669"/>
    <property type="project" value="UniProtKB-SubCell"/>
</dbReference>
<dbReference type="EMBL" id="JBEAFC010000007">
    <property type="protein sequence ID" value="KAL1548009.1"/>
    <property type="molecule type" value="Genomic_DNA"/>
</dbReference>
<keyword evidence="3" id="KW-0479">Metal-binding</keyword>
<evidence type="ECO:0000256" key="3">
    <source>
        <dbReference type="PROSITE-ProRule" id="PRU00175"/>
    </source>
</evidence>
<keyword evidence="5" id="KW-0808">Transferase</keyword>
<dbReference type="InterPro" id="IPR001841">
    <property type="entry name" value="Znf_RING"/>
</dbReference>
<feature type="domain" description="RING-type" evidence="4">
    <location>
        <begin position="46"/>
        <end position="77"/>
    </location>
</feature>
<comment type="subcellular location">
    <subcellularLocation>
        <location evidence="1">Nucleus</location>
    </subcellularLocation>
</comment>
<proteinExistence type="predicted"/>
<evidence type="ECO:0000313" key="5">
    <source>
        <dbReference type="EMBL" id="KAL1548009.1"/>
    </source>
</evidence>
<name>A0ABD1GVJ2_SALDI</name>
<sequence>MVGRKFDEPTASRSQALVRLASIDPIELCNEAKVERCRATRDLRSCGRNVQRVLIPCGHAALCDECSQRCDACPICRMSLPKGRNELPLRLYYECIEAGLISKRCDDRLRDKEDTANQLVADVQRLYSLFDVSLENNLVSLICHYITDVCMDESAVSSDPVIAFLLDEKVVKDWCRRTFESILKELNAIYSQTVSEMKSQLSSLLKISSKLAGMSNVLEVLESSFRGSISVMLPDLNHLQESILKTKQHLEIMAWCIRHHFLENVRFRFSDFASWSSSVRERKSAAIYRAWPDPIAGILGSDEQSTSSLFIEDALSNLETDEGYGHQDEGELAISSLLASGGNSVFLSKLQGLAGCYPFQSLRVAVDLLFLQGNSNLVVAKQAIFLYFLFDRHWTIPEDKWRDIIDDFAVTFCITRHSLLESFVFYLLDDHTDEALEEACRLLPEIAGPHIHPKVAQALLERENPDAALMVLRWSGRDGGATLVSVGEAVTAVRVRVECGLLTEAFMYQRMICTKVKDKKLKDAYDEANEQLNNWLTWLEILVSEICCLCIKRSLVDRMIELPWNADEEKYLHKCMFDVAQNDPTSTMGSLLLVFYLQRYRYVEAHQVHSKLQTLEEDFISKHQNEEMAYKVKLLNHWRKTLVDQSVDLLPDVLQQQLKNGKLPEAEAYNDDKNIPPKSKLPTVQEPILGNLLFKVPQQWETNGFVHHQP</sequence>
<organism evidence="5 6">
    <name type="scientific">Salvia divinorum</name>
    <name type="common">Maria pastora</name>
    <name type="synonym">Diviner's sage</name>
    <dbReference type="NCBI Taxonomy" id="28513"/>
    <lineage>
        <taxon>Eukaryota</taxon>
        <taxon>Viridiplantae</taxon>
        <taxon>Streptophyta</taxon>
        <taxon>Embryophyta</taxon>
        <taxon>Tracheophyta</taxon>
        <taxon>Spermatophyta</taxon>
        <taxon>Magnoliopsida</taxon>
        <taxon>eudicotyledons</taxon>
        <taxon>Gunneridae</taxon>
        <taxon>Pentapetalae</taxon>
        <taxon>asterids</taxon>
        <taxon>lamiids</taxon>
        <taxon>Lamiales</taxon>
        <taxon>Lamiaceae</taxon>
        <taxon>Nepetoideae</taxon>
        <taxon>Mentheae</taxon>
        <taxon>Salviinae</taxon>
        <taxon>Salvia</taxon>
        <taxon>Salvia subgen. Calosphace</taxon>
    </lineage>
</organism>
<keyword evidence="3" id="KW-0863">Zinc-finger</keyword>
<accession>A0ABD1GVJ2</accession>
<dbReference type="InterPro" id="IPR044718">
    <property type="entry name" value="HOS1"/>
</dbReference>
<dbReference type="Pfam" id="PF13920">
    <property type="entry name" value="zf-C3HC4_3"/>
    <property type="match status" value="1"/>
</dbReference>
<dbReference type="Proteomes" id="UP001567538">
    <property type="component" value="Unassembled WGS sequence"/>
</dbReference>
<dbReference type="InterPro" id="IPR025151">
    <property type="entry name" value="ELYS_dom"/>
</dbReference>
<gene>
    <name evidence="5" type="ORF">AAHA92_16301</name>
</gene>
<evidence type="ECO:0000256" key="2">
    <source>
        <dbReference type="ARBA" id="ARBA00023242"/>
    </source>
</evidence>
<evidence type="ECO:0000313" key="6">
    <source>
        <dbReference type="Proteomes" id="UP001567538"/>
    </source>
</evidence>
<dbReference type="InterPro" id="IPR013083">
    <property type="entry name" value="Znf_RING/FYVE/PHD"/>
</dbReference>
<dbReference type="PANTHER" id="PTHR47358:SF2">
    <property type="entry name" value="E3 UBIQUITIN-PROTEIN LIGASE HOS1"/>
    <property type="match status" value="1"/>
</dbReference>